<keyword evidence="3" id="KW-1185">Reference proteome</keyword>
<evidence type="ECO:0000313" key="2">
    <source>
        <dbReference type="EMBL" id="KAG5474090.1"/>
    </source>
</evidence>
<accession>A0A836GY67</accession>
<dbReference type="RefSeq" id="XP_067691283.1">
    <property type="nucleotide sequence ID" value="XM_067835912.1"/>
</dbReference>
<evidence type="ECO:0000313" key="3">
    <source>
        <dbReference type="Proteomes" id="UP000674179"/>
    </source>
</evidence>
<feature type="region of interest" description="Disordered" evidence="1">
    <location>
        <begin position="73"/>
        <end position="159"/>
    </location>
</feature>
<gene>
    <name evidence="2" type="ORF">CUR178_04201</name>
</gene>
<sequence length="159" mass="17212">MRVEASRSSSLVCSYQAECDVVELGHELLPVHPDHSRNSVGRVIGVAGFLSILQAPSRTLFANQAHSRERCSQIPWRTVVRPPPQAHGSGPPVAAHAGKASQPRPRGNAVVPRQVPRAEDASAAKHSRHGVPHPSEATEGERRHRHTARLSLRRARPGG</sequence>
<evidence type="ECO:0000256" key="1">
    <source>
        <dbReference type="SAM" id="MobiDB-lite"/>
    </source>
</evidence>
<name>A0A836GY67_LEIEN</name>
<reference evidence="2 3" key="1">
    <citation type="submission" date="2021-02" db="EMBL/GenBank/DDBJ databases">
        <title>Leishmania (Mundinia) enrietti genome sequencing and assembly.</title>
        <authorList>
            <person name="Almutairi H."/>
            <person name="Gatherer D."/>
        </authorList>
    </citation>
    <scope>NUCLEOTIDE SEQUENCE [LARGE SCALE GENOMIC DNA]</scope>
    <source>
        <strain evidence="2">CUR178</strain>
    </source>
</reference>
<dbReference type="KEGG" id="lenr:94171422"/>
<feature type="compositionally biased region" description="Basic residues" evidence="1">
    <location>
        <begin position="143"/>
        <end position="159"/>
    </location>
</feature>
<protein>
    <submittedName>
        <fullName evidence="2">Uncharacterized protein</fullName>
    </submittedName>
</protein>
<dbReference type="AlphaFoldDB" id="A0A836GY67"/>
<organism evidence="2 3">
    <name type="scientific">Leishmania enriettii</name>
    <dbReference type="NCBI Taxonomy" id="5663"/>
    <lineage>
        <taxon>Eukaryota</taxon>
        <taxon>Discoba</taxon>
        <taxon>Euglenozoa</taxon>
        <taxon>Kinetoplastea</taxon>
        <taxon>Metakinetoplastina</taxon>
        <taxon>Trypanosomatida</taxon>
        <taxon>Trypanosomatidae</taxon>
        <taxon>Leishmaniinae</taxon>
        <taxon>Leishmania</taxon>
    </lineage>
</organism>
<proteinExistence type="predicted"/>
<comment type="caution">
    <text evidence="2">The sequence shown here is derived from an EMBL/GenBank/DDBJ whole genome shotgun (WGS) entry which is preliminary data.</text>
</comment>
<dbReference type="GeneID" id="94171422"/>
<dbReference type="EMBL" id="JAFHKP010000029">
    <property type="protein sequence ID" value="KAG5474090.1"/>
    <property type="molecule type" value="Genomic_DNA"/>
</dbReference>
<dbReference type="Proteomes" id="UP000674179">
    <property type="component" value="Chromosome 29"/>
</dbReference>